<evidence type="ECO:0008006" key="4">
    <source>
        <dbReference type="Google" id="ProtNLM"/>
    </source>
</evidence>
<name>A0A1H4G406_9BURK</name>
<sequence length="223" mass="23040">MKIVSKNTLLACMLAAASCGAFAVESVDLKITGTIVPPSCTPTLSGGGTVDFGRIPAASLSATAFKNAGTKTTTLNLTCDAPTRVALQIIDDRSGTTVPGLMSTINGYLTTDPAQFGLGSVSGKNIGSYTMFLQTPNVMPGSYTGFSRSANNGASWVSLGQNFRMTAGNLLSWSNTNGGTPVAITSVTQRIDVQVGLNKTGNLPDLKQEVPLDGMATFSVVYL</sequence>
<gene>
    <name evidence="2" type="ORF">SAMN05192564_105299</name>
</gene>
<keyword evidence="3" id="KW-1185">Reference proteome</keyword>
<dbReference type="InterPro" id="IPR036937">
    <property type="entry name" value="Adhesion_dom_fimbrial_sf"/>
</dbReference>
<organism evidence="2 3">
    <name type="scientific">Paraburkholderia sartisoli</name>
    <dbReference type="NCBI Taxonomy" id="83784"/>
    <lineage>
        <taxon>Bacteria</taxon>
        <taxon>Pseudomonadati</taxon>
        <taxon>Pseudomonadota</taxon>
        <taxon>Betaproteobacteria</taxon>
        <taxon>Burkholderiales</taxon>
        <taxon>Burkholderiaceae</taxon>
        <taxon>Paraburkholderia</taxon>
    </lineage>
</organism>
<feature type="chain" id="PRO_5011782610" description="Pilin (Type 1 fimbria component protein)" evidence="1">
    <location>
        <begin position="24"/>
        <end position="223"/>
    </location>
</feature>
<dbReference type="Pfam" id="PF06551">
    <property type="entry name" value="DUF1120"/>
    <property type="match status" value="1"/>
</dbReference>
<evidence type="ECO:0000313" key="2">
    <source>
        <dbReference type="EMBL" id="SEB04315.1"/>
    </source>
</evidence>
<dbReference type="STRING" id="83784.SAMN05192564_105299"/>
<dbReference type="PROSITE" id="PS51257">
    <property type="entry name" value="PROKAR_LIPOPROTEIN"/>
    <property type="match status" value="1"/>
</dbReference>
<feature type="signal peptide" evidence="1">
    <location>
        <begin position="1"/>
        <end position="23"/>
    </location>
</feature>
<dbReference type="Proteomes" id="UP000198638">
    <property type="component" value="Unassembled WGS sequence"/>
</dbReference>
<keyword evidence="1" id="KW-0732">Signal</keyword>
<dbReference type="EMBL" id="FNRQ01000005">
    <property type="protein sequence ID" value="SEB04315.1"/>
    <property type="molecule type" value="Genomic_DNA"/>
</dbReference>
<dbReference type="GO" id="GO:0009289">
    <property type="term" value="C:pilus"/>
    <property type="evidence" value="ECO:0007669"/>
    <property type="project" value="InterPro"/>
</dbReference>
<proteinExistence type="predicted"/>
<dbReference type="AlphaFoldDB" id="A0A1H4G406"/>
<protein>
    <recommendedName>
        <fullName evidence="4">Pilin (Type 1 fimbria component protein)</fullName>
    </recommendedName>
</protein>
<evidence type="ECO:0000313" key="3">
    <source>
        <dbReference type="Proteomes" id="UP000198638"/>
    </source>
</evidence>
<dbReference type="GO" id="GO:0007155">
    <property type="term" value="P:cell adhesion"/>
    <property type="evidence" value="ECO:0007669"/>
    <property type="project" value="InterPro"/>
</dbReference>
<reference evidence="3" key="1">
    <citation type="submission" date="2016-10" db="EMBL/GenBank/DDBJ databases">
        <authorList>
            <person name="Varghese N."/>
            <person name="Submissions S."/>
        </authorList>
    </citation>
    <scope>NUCLEOTIDE SEQUENCE [LARGE SCALE GENOMIC DNA]</scope>
    <source>
        <strain evidence="3">LMG 24000</strain>
    </source>
</reference>
<dbReference type="InterPro" id="IPR010546">
    <property type="entry name" value="DUF1120"/>
</dbReference>
<dbReference type="Gene3D" id="2.60.40.1090">
    <property type="entry name" value="Fimbrial-type adhesion domain"/>
    <property type="match status" value="1"/>
</dbReference>
<dbReference type="RefSeq" id="WP_176954191.1">
    <property type="nucleotide sequence ID" value="NZ_FNRQ01000005.1"/>
</dbReference>
<accession>A0A1H4G406</accession>
<evidence type="ECO:0000256" key="1">
    <source>
        <dbReference type="SAM" id="SignalP"/>
    </source>
</evidence>